<sequence>MRNIVKETFLIALICPLMGWKKISEGEAELSFGDEFRVVEGIEIGKKAHECFPGGILIDDIDINAASKKTQELMKDSNVEVIFEATFIVDGFVAKADILKRKDEGWHLIEVKASVNDKKEFIDDLAYTFMVIKRCGVNTVASSVYLVSKAFRLDMDIQSLFIEIDHTDKVLEQAEVFTSHNEIKGALMSSAKPEAELILACRSCLFFSECTGKGINNHIFDLPRLSKKKFEQLKELNIDSIEALPDDFTLTEYQDRIRRCIKQREIFIAPMLKGALDKVTWPAYYLDFETVMTALPLYPNVA</sequence>
<gene>
    <name evidence="2" type="ORF">S01H4_20358</name>
</gene>
<organism evidence="2">
    <name type="scientific">marine sediment metagenome</name>
    <dbReference type="NCBI Taxonomy" id="412755"/>
    <lineage>
        <taxon>unclassified sequences</taxon>
        <taxon>metagenomes</taxon>
        <taxon>ecological metagenomes</taxon>
    </lineage>
</organism>
<dbReference type="EMBL" id="BART01009147">
    <property type="protein sequence ID" value="GAG63678.1"/>
    <property type="molecule type" value="Genomic_DNA"/>
</dbReference>
<feature type="non-terminal residue" evidence="2">
    <location>
        <position position="302"/>
    </location>
</feature>
<dbReference type="InterPro" id="IPR022765">
    <property type="entry name" value="Dna2/Cas4_DUF83"/>
</dbReference>
<comment type="caution">
    <text evidence="2">The sequence shown here is derived from an EMBL/GenBank/DDBJ whole genome shotgun (WGS) entry which is preliminary data.</text>
</comment>
<evidence type="ECO:0000259" key="1">
    <source>
        <dbReference type="Pfam" id="PF01930"/>
    </source>
</evidence>
<proteinExistence type="predicted"/>
<accession>X0ZTB4</accession>
<evidence type="ECO:0000313" key="2">
    <source>
        <dbReference type="EMBL" id="GAG63678.1"/>
    </source>
</evidence>
<dbReference type="AlphaFoldDB" id="X0ZTB4"/>
<protein>
    <recommendedName>
        <fullName evidence="1">DUF83 domain-containing protein</fullName>
    </recommendedName>
</protein>
<reference evidence="2" key="1">
    <citation type="journal article" date="2014" name="Front. Microbiol.">
        <title>High frequency of phylogenetically diverse reductive dehalogenase-homologous genes in deep subseafloor sedimentary metagenomes.</title>
        <authorList>
            <person name="Kawai M."/>
            <person name="Futagami T."/>
            <person name="Toyoda A."/>
            <person name="Takaki Y."/>
            <person name="Nishi S."/>
            <person name="Hori S."/>
            <person name="Arai W."/>
            <person name="Tsubouchi T."/>
            <person name="Morono Y."/>
            <person name="Uchiyama I."/>
            <person name="Ito T."/>
            <person name="Fujiyama A."/>
            <person name="Inagaki F."/>
            <person name="Takami H."/>
        </authorList>
    </citation>
    <scope>NUCLEOTIDE SEQUENCE</scope>
    <source>
        <strain evidence="2">Expedition CK06-06</strain>
    </source>
</reference>
<feature type="domain" description="DUF83" evidence="1">
    <location>
        <begin position="84"/>
        <end position="211"/>
    </location>
</feature>
<dbReference type="Pfam" id="PF01930">
    <property type="entry name" value="Cas_Cas4"/>
    <property type="match status" value="1"/>
</dbReference>
<name>X0ZTB4_9ZZZZ</name>